<gene>
    <name evidence="4" type="ORF">GDO86_017893</name>
</gene>
<dbReference type="GO" id="GO:0045944">
    <property type="term" value="P:positive regulation of transcription by RNA polymerase II"/>
    <property type="evidence" value="ECO:0007669"/>
    <property type="project" value="TreeGrafter"/>
</dbReference>
<dbReference type="InterPro" id="IPR052324">
    <property type="entry name" value="NFATC2-Int_DNA_Repair"/>
</dbReference>
<sequence>MADCICVEDNDSSDSDVELVRPRQVKRRRLLPGTVPVAVSVYSNKVNSSLKLPPDDPTALLHLSKELQTIQGSEDVENEIVAPTAAQQRVKMCELSDSEDDGKETSKNERPCNASPSPPPTPNTPVMKKGWKGRAYSKIREMDAQLKDLGSFLSPPRVSRNEENDVVVVGSSPAPEITIKVRRRGKLYRVNLHMCGPLHPSG</sequence>
<dbReference type="AlphaFoldDB" id="A0A8T2IEV9"/>
<keyword evidence="2" id="KW-0539">Nucleus</keyword>
<feature type="region of interest" description="Disordered" evidence="3">
    <location>
        <begin position="92"/>
        <end position="129"/>
    </location>
</feature>
<name>A0A8T2IEV9_9PIPI</name>
<keyword evidence="5" id="KW-1185">Reference proteome</keyword>
<comment type="caution">
    <text evidence="4">The sequence shown here is derived from an EMBL/GenBank/DDBJ whole genome shotgun (WGS) entry which is preliminary data.</text>
</comment>
<dbReference type="PANTHER" id="PTHR47187">
    <property type="entry name" value="NFATC2-INTERACTING PROTEIN"/>
    <property type="match status" value="1"/>
</dbReference>
<reference evidence="4" key="1">
    <citation type="thesis" date="2020" institute="ProQuest LLC" country="789 East Eisenhower Parkway, Ann Arbor, MI, USA">
        <title>Comparative Genomics and Chromosome Evolution.</title>
        <authorList>
            <person name="Mudd A.B."/>
        </authorList>
    </citation>
    <scope>NUCLEOTIDE SEQUENCE</scope>
    <source>
        <strain evidence="4">Female2</strain>
        <tissue evidence="4">Blood</tissue>
    </source>
</reference>
<evidence type="ECO:0000256" key="2">
    <source>
        <dbReference type="ARBA" id="ARBA00023242"/>
    </source>
</evidence>
<comment type="subcellular location">
    <subcellularLocation>
        <location evidence="1">Nucleus</location>
    </subcellularLocation>
</comment>
<organism evidence="4 5">
    <name type="scientific">Hymenochirus boettgeri</name>
    <name type="common">Congo dwarf clawed frog</name>
    <dbReference type="NCBI Taxonomy" id="247094"/>
    <lineage>
        <taxon>Eukaryota</taxon>
        <taxon>Metazoa</taxon>
        <taxon>Chordata</taxon>
        <taxon>Craniata</taxon>
        <taxon>Vertebrata</taxon>
        <taxon>Euteleostomi</taxon>
        <taxon>Amphibia</taxon>
        <taxon>Batrachia</taxon>
        <taxon>Anura</taxon>
        <taxon>Pipoidea</taxon>
        <taxon>Pipidae</taxon>
        <taxon>Pipinae</taxon>
        <taxon>Hymenochirus</taxon>
    </lineage>
</organism>
<evidence type="ECO:0000256" key="1">
    <source>
        <dbReference type="ARBA" id="ARBA00004123"/>
    </source>
</evidence>
<dbReference type="Proteomes" id="UP000812440">
    <property type="component" value="Unassembled WGS sequence"/>
</dbReference>
<evidence type="ECO:0000313" key="4">
    <source>
        <dbReference type="EMBL" id="KAG8430393.1"/>
    </source>
</evidence>
<dbReference type="PANTHER" id="PTHR47187:SF1">
    <property type="entry name" value="NFATC2-INTERACTING PROTEIN"/>
    <property type="match status" value="1"/>
</dbReference>
<protein>
    <submittedName>
        <fullName evidence="4">Uncharacterized protein</fullName>
    </submittedName>
</protein>
<dbReference type="GO" id="GO:0005634">
    <property type="term" value="C:nucleus"/>
    <property type="evidence" value="ECO:0007669"/>
    <property type="project" value="UniProtKB-SubCell"/>
</dbReference>
<evidence type="ECO:0000256" key="3">
    <source>
        <dbReference type="SAM" id="MobiDB-lite"/>
    </source>
</evidence>
<dbReference type="EMBL" id="JAACNH010001038">
    <property type="protein sequence ID" value="KAG8430393.1"/>
    <property type="molecule type" value="Genomic_DNA"/>
</dbReference>
<accession>A0A8T2IEV9</accession>
<dbReference type="OrthoDB" id="442921at2759"/>
<proteinExistence type="predicted"/>
<evidence type="ECO:0000313" key="5">
    <source>
        <dbReference type="Proteomes" id="UP000812440"/>
    </source>
</evidence>